<dbReference type="EMBL" id="CP001631">
    <property type="protein sequence ID" value="ACU54023.1"/>
    <property type="molecule type" value="Genomic_DNA"/>
</dbReference>
<evidence type="ECO:0000313" key="1">
    <source>
        <dbReference type="EMBL" id="ACU54023.1"/>
    </source>
</evidence>
<reference evidence="1 2" key="1">
    <citation type="journal article" date="2009" name="Stand. Genomic Sci.">
        <title>Complete genome sequence of Acidimicrobium ferrooxidans type strain (ICP).</title>
        <authorList>
            <person name="Clum A."/>
            <person name="Nolan M."/>
            <person name="Lang E."/>
            <person name="Glavina Del Rio T."/>
            <person name="Tice H."/>
            <person name="Copeland A."/>
            <person name="Cheng J.F."/>
            <person name="Lucas S."/>
            <person name="Chen F."/>
            <person name="Bruce D."/>
            <person name="Goodwin L."/>
            <person name="Pitluck S."/>
            <person name="Ivanova N."/>
            <person name="Mavrommatis K."/>
            <person name="Mikhailova N."/>
            <person name="Pati A."/>
            <person name="Chen A."/>
            <person name="Palaniappan K."/>
            <person name="Goker M."/>
            <person name="Spring S."/>
            <person name="Land M."/>
            <person name="Hauser L."/>
            <person name="Chang Y.J."/>
            <person name="Jeffries C.C."/>
            <person name="Chain P."/>
            <person name="Bristow J."/>
            <person name="Eisen J.A."/>
            <person name="Markowitz V."/>
            <person name="Hugenholtz P."/>
            <person name="Kyrpides N.C."/>
            <person name="Klenk H.P."/>
            <person name="Lapidus A."/>
        </authorList>
    </citation>
    <scope>NUCLEOTIDE SEQUENCE [LARGE SCALE GENOMIC DNA]</scope>
    <source>
        <strain evidence="2">DSM 10331 / JCM 15462 / NBRC 103882 / ICP</strain>
    </source>
</reference>
<dbReference type="STRING" id="525909.Afer_1090"/>
<dbReference type="AlphaFoldDB" id="C7LZ65"/>
<proteinExistence type="predicted"/>
<accession>C7LZ65</accession>
<dbReference type="Proteomes" id="UP000000771">
    <property type="component" value="Chromosome"/>
</dbReference>
<dbReference type="KEGG" id="afo:Afer_1090"/>
<protein>
    <submittedName>
        <fullName evidence="1">Uncharacterized protein</fullName>
    </submittedName>
</protein>
<organism evidence="1 2">
    <name type="scientific">Acidimicrobium ferrooxidans (strain DSM 10331 / JCM 15462 / NBRC 103882 / ICP)</name>
    <dbReference type="NCBI Taxonomy" id="525909"/>
    <lineage>
        <taxon>Bacteria</taxon>
        <taxon>Bacillati</taxon>
        <taxon>Actinomycetota</taxon>
        <taxon>Acidimicrobiia</taxon>
        <taxon>Acidimicrobiales</taxon>
        <taxon>Acidimicrobiaceae</taxon>
        <taxon>Acidimicrobium</taxon>
    </lineage>
</organism>
<dbReference type="HOGENOM" id="CLU_2630034_0_0_11"/>
<name>C7LZ65_ACIFD</name>
<evidence type="ECO:0000313" key="2">
    <source>
        <dbReference type="Proteomes" id="UP000000771"/>
    </source>
</evidence>
<gene>
    <name evidence="1" type="ordered locus">Afer_1090</name>
</gene>
<sequence>MLATLAKGRGSAPWFVAMTMTDRATMRQARSRTTARWHSKGSPEAFRATLRVVSLRVLRGEREVQSVEGGPKTITAL</sequence>
<keyword evidence="2" id="KW-1185">Reference proteome</keyword>